<proteinExistence type="predicted"/>
<evidence type="ECO:0000313" key="2">
    <source>
        <dbReference type="Proteomes" id="UP000199727"/>
    </source>
</evidence>
<accession>A0A854QKM0</accession>
<sequence>MATDELWQEIIEQDSSNKQFYNNPWPLSAIYGKTPTDATATGRPVYIPGDRLVNEERASDNDFGLVKKKTREENTIAASFLLAIR</sequence>
<name>A0A854QKM0_CRYNE</name>
<gene>
    <name evidence="1" type="ORF">C361_03126</name>
</gene>
<dbReference type="AlphaFoldDB" id="A0A854QKM0"/>
<protein>
    <submittedName>
        <fullName evidence="1">Uncharacterized protein</fullName>
    </submittedName>
</protein>
<organism evidence="1 2">
    <name type="scientific">Cryptococcus neoformans Tu259-1</name>
    <dbReference type="NCBI Taxonomy" id="1230072"/>
    <lineage>
        <taxon>Eukaryota</taxon>
        <taxon>Fungi</taxon>
        <taxon>Dikarya</taxon>
        <taxon>Basidiomycota</taxon>
        <taxon>Agaricomycotina</taxon>
        <taxon>Tremellomycetes</taxon>
        <taxon>Tremellales</taxon>
        <taxon>Cryptococcaceae</taxon>
        <taxon>Cryptococcus</taxon>
        <taxon>Cryptococcus neoformans species complex</taxon>
    </lineage>
</organism>
<comment type="caution">
    <text evidence="1">The sequence shown here is derived from an EMBL/GenBank/DDBJ whole genome shotgun (WGS) entry which is preliminary data.</text>
</comment>
<dbReference type="Proteomes" id="UP000199727">
    <property type="component" value="Unassembled WGS sequence"/>
</dbReference>
<dbReference type="EMBL" id="AMKT01000040">
    <property type="protein sequence ID" value="OXG22463.1"/>
    <property type="molecule type" value="Genomic_DNA"/>
</dbReference>
<evidence type="ECO:0000313" key="1">
    <source>
        <dbReference type="EMBL" id="OXG22463.1"/>
    </source>
</evidence>
<reference evidence="1 2" key="1">
    <citation type="submission" date="2017-06" db="EMBL/GenBank/DDBJ databases">
        <title>Global population genomics of the pathogenic fungus Cryptococcus neoformans var. grubii.</title>
        <authorList>
            <person name="Cuomo C."/>
            <person name="Litvintseva A."/>
            <person name="Chen Y."/>
            <person name="Young S."/>
            <person name="Zeng Q."/>
            <person name="Chapman S."/>
            <person name="Gujja S."/>
            <person name="Saif S."/>
            <person name="Birren B."/>
        </authorList>
    </citation>
    <scope>NUCLEOTIDE SEQUENCE [LARGE SCALE GENOMIC DNA]</scope>
    <source>
        <strain evidence="1 2">Tu259-1</strain>
    </source>
</reference>
<dbReference type="OrthoDB" id="10487270at2759"/>